<protein>
    <submittedName>
        <fullName evidence="5">Outer membrane protein assembly factor BamD</fullName>
    </submittedName>
</protein>
<evidence type="ECO:0000313" key="5">
    <source>
        <dbReference type="EMBL" id="TPV32286.1"/>
    </source>
</evidence>
<dbReference type="PROSITE" id="PS51257">
    <property type="entry name" value="PROKAR_LIPOPROTEIN"/>
    <property type="match status" value="1"/>
</dbReference>
<dbReference type="Pfam" id="PF13525">
    <property type="entry name" value="YfiO"/>
    <property type="match status" value="1"/>
</dbReference>
<name>A0A506PEM0_9FLAO</name>
<evidence type="ECO:0000313" key="6">
    <source>
        <dbReference type="Proteomes" id="UP000317332"/>
    </source>
</evidence>
<dbReference type="EMBL" id="VHIQ01000006">
    <property type="protein sequence ID" value="TPV32286.1"/>
    <property type="molecule type" value="Genomic_DNA"/>
</dbReference>
<sequence>MKKLLYISFIFVVFSSCSDFQKALKSEDISKKFEMGTSLFEEGKWNKANRLFAQIVPQYRGKPQAEKLMYMYSMTFYNMEDYYVAAYQFERFETSYPNSEKVEEASFLGAKSAYMLSPKYSKEQKETIQASERLQLFINKYPDSESLPEANQMVKELDIKLERKAFEIAKQYNLITDYPASIKSCENFILEFPGSTYREATFYVRFDSAYKLAVNSVEQKKEERVKDAIKYFEAYKKAYPNAENIQLASEMHKELTDIQNQFNTKS</sequence>
<keyword evidence="3" id="KW-0998">Cell outer membrane</keyword>
<dbReference type="AlphaFoldDB" id="A0A506PEM0"/>
<evidence type="ECO:0000256" key="2">
    <source>
        <dbReference type="ARBA" id="ARBA00023136"/>
    </source>
</evidence>
<evidence type="ECO:0000259" key="4">
    <source>
        <dbReference type="Pfam" id="PF13525"/>
    </source>
</evidence>
<keyword evidence="6" id="KW-1185">Reference proteome</keyword>
<keyword evidence="2" id="KW-0472">Membrane</keyword>
<reference evidence="5 6" key="1">
    <citation type="submission" date="2019-06" db="EMBL/GenBank/DDBJ databases">
        <title>Flavobacteriaceae Paucihalobacterium erythroidium CWB-1, complete genome.</title>
        <authorList>
            <person name="Wu S."/>
        </authorList>
    </citation>
    <scope>NUCLEOTIDE SEQUENCE [LARGE SCALE GENOMIC DNA]</scope>
    <source>
        <strain evidence="5 6">CWB-1</strain>
    </source>
</reference>
<keyword evidence="1" id="KW-0732">Signal</keyword>
<dbReference type="OrthoDB" id="9770761at2"/>
<organism evidence="5 6">
    <name type="scientific">Paucihalobacter ruber</name>
    <dbReference type="NCBI Taxonomy" id="2567861"/>
    <lineage>
        <taxon>Bacteria</taxon>
        <taxon>Pseudomonadati</taxon>
        <taxon>Bacteroidota</taxon>
        <taxon>Flavobacteriia</taxon>
        <taxon>Flavobacteriales</taxon>
        <taxon>Flavobacteriaceae</taxon>
        <taxon>Paucihalobacter</taxon>
    </lineage>
</organism>
<proteinExistence type="predicted"/>
<evidence type="ECO:0000256" key="1">
    <source>
        <dbReference type="ARBA" id="ARBA00022729"/>
    </source>
</evidence>
<feature type="domain" description="Outer membrane lipoprotein BamD-like" evidence="4">
    <location>
        <begin position="30"/>
        <end position="181"/>
    </location>
</feature>
<gene>
    <name evidence="5" type="primary">bamD</name>
    <name evidence="5" type="ORF">FJ651_12020</name>
</gene>
<dbReference type="Proteomes" id="UP000317332">
    <property type="component" value="Unassembled WGS sequence"/>
</dbReference>
<accession>A0A506PEM0</accession>
<dbReference type="InterPro" id="IPR039565">
    <property type="entry name" value="BamD-like"/>
</dbReference>
<dbReference type="InterPro" id="IPR011990">
    <property type="entry name" value="TPR-like_helical_dom_sf"/>
</dbReference>
<dbReference type="SUPFAM" id="SSF48452">
    <property type="entry name" value="TPR-like"/>
    <property type="match status" value="2"/>
</dbReference>
<comment type="caution">
    <text evidence="5">The sequence shown here is derived from an EMBL/GenBank/DDBJ whole genome shotgun (WGS) entry which is preliminary data.</text>
</comment>
<dbReference type="NCBIfam" id="TIGR03302">
    <property type="entry name" value="OM_YfiO"/>
    <property type="match status" value="1"/>
</dbReference>
<dbReference type="RefSeq" id="WP_140990783.1">
    <property type="nucleotide sequence ID" value="NZ_VHIQ01000006.1"/>
</dbReference>
<dbReference type="Gene3D" id="1.25.40.10">
    <property type="entry name" value="Tetratricopeptide repeat domain"/>
    <property type="match status" value="1"/>
</dbReference>
<dbReference type="InterPro" id="IPR017689">
    <property type="entry name" value="BamD"/>
</dbReference>
<evidence type="ECO:0000256" key="3">
    <source>
        <dbReference type="ARBA" id="ARBA00023237"/>
    </source>
</evidence>